<evidence type="ECO:0000313" key="7">
    <source>
        <dbReference type="Proteomes" id="UP000623129"/>
    </source>
</evidence>
<dbReference type="GO" id="GO:0032259">
    <property type="term" value="P:methylation"/>
    <property type="evidence" value="ECO:0007669"/>
    <property type="project" value="UniProtKB-KW"/>
</dbReference>
<dbReference type="OrthoDB" id="422086at2759"/>
<feature type="transmembrane region" description="Helical" evidence="5">
    <location>
        <begin position="56"/>
        <end position="84"/>
    </location>
</feature>
<dbReference type="PANTHER" id="PTHR12714">
    <property type="entry name" value="PROTEIN-S ISOPRENYLCYSTEINE O-METHYLTRANSFERASE"/>
    <property type="match status" value="1"/>
</dbReference>
<gene>
    <name evidence="6" type="ORF">FCM35_KLT08871</name>
</gene>
<dbReference type="PANTHER" id="PTHR12714:SF9">
    <property type="entry name" value="PROTEIN-S-ISOPRENYLCYSTEINE O-METHYLTRANSFERASE"/>
    <property type="match status" value="1"/>
</dbReference>
<keyword evidence="5" id="KW-0808">Transferase</keyword>
<comment type="caution">
    <text evidence="6">The sequence shown here is derived from an EMBL/GenBank/DDBJ whole genome shotgun (WGS) entry which is preliminary data.</text>
</comment>
<dbReference type="GO" id="GO:0004671">
    <property type="term" value="F:protein C-terminal S-isoprenylcysteine carboxyl O-methyltransferase activity"/>
    <property type="evidence" value="ECO:0007669"/>
    <property type="project" value="UniProtKB-EC"/>
</dbReference>
<dbReference type="InterPro" id="IPR007269">
    <property type="entry name" value="ICMT_MeTrfase"/>
</dbReference>
<evidence type="ECO:0000313" key="6">
    <source>
        <dbReference type="EMBL" id="KAF3325791.1"/>
    </source>
</evidence>
<comment type="cofactor">
    <cofactor evidence="5">
        <name>Zn(2+)</name>
        <dbReference type="ChEBI" id="CHEBI:29105"/>
    </cofactor>
    <text evidence="5">Divalent metal cations. Probably Zn(2+).</text>
</comment>
<evidence type="ECO:0000256" key="2">
    <source>
        <dbReference type="ARBA" id="ARBA00022692"/>
    </source>
</evidence>
<name>A0A833QVP8_9POAL</name>
<dbReference type="EC" id="2.1.1.100" evidence="5"/>
<keyword evidence="2 5" id="KW-0812">Transmembrane</keyword>
<keyword evidence="7" id="KW-1185">Reference proteome</keyword>
<dbReference type="Pfam" id="PF04140">
    <property type="entry name" value="ICMT"/>
    <property type="match status" value="1"/>
</dbReference>
<proteinExistence type="inferred from homology"/>
<organism evidence="6 7">
    <name type="scientific">Carex littledalei</name>
    <dbReference type="NCBI Taxonomy" id="544730"/>
    <lineage>
        <taxon>Eukaryota</taxon>
        <taxon>Viridiplantae</taxon>
        <taxon>Streptophyta</taxon>
        <taxon>Embryophyta</taxon>
        <taxon>Tracheophyta</taxon>
        <taxon>Spermatophyta</taxon>
        <taxon>Magnoliopsida</taxon>
        <taxon>Liliopsida</taxon>
        <taxon>Poales</taxon>
        <taxon>Cyperaceae</taxon>
        <taxon>Cyperoideae</taxon>
        <taxon>Cariceae</taxon>
        <taxon>Carex</taxon>
        <taxon>Carex subgen. Euthyceras</taxon>
    </lineage>
</organism>
<keyword evidence="4 5" id="KW-0472">Membrane</keyword>
<sequence>MADALTSYTAIRQISQFVGAIVFFHVSEYFLAIFFHGRANVSCSCQIMRHPSYCGFFVWAIGTQFMLCNPISFIGFLLALWRFFSKRIPYPKIL</sequence>
<comment type="subcellular location">
    <subcellularLocation>
        <location evidence="5">Endoplasmic reticulum membrane</location>
        <topology evidence="5">Multi-pass membrane protein</topology>
    </subcellularLocation>
    <subcellularLocation>
        <location evidence="1">Membrane</location>
        <topology evidence="1">Multi-pass membrane protein</topology>
    </subcellularLocation>
</comment>
<keyword evidence="5" id="KW-0489">Methyltransferase</keyword>
<dbReference type="AlphaFoldDB" id="A0A833QVP8"/>
<comment type="similarity">
    <text evidence="5">Belongs to the class VI-like SAM-binding methyltransferase superfamily. Isoprenylcysteine carboxyl methyltransferase family.</text>
</comment>
<evidence type="ECO:0000256" key="3">
    <source>
        <dbReference type="ARBA" id="ARBA00022989"/>
    </source>
</evidence>
<evidence type="ECO:0000256" key="4">
    <source>
        <dbReference type="ARBA" id="ARBA00023136"/>
    </source>
</evidence>
<dbReference type="Proteomes" id="UP000623129">
    <property type="component" value="Unassembled WGS sequence"/>
</dbReference>
<evidence type="ECO:0000256" key="1">
    <source>
        <dbReference type="ARBA" id="ARBA00004141"/>
    </source>
</evidence>
<keyword evidence="5" id="KW-0256">Endoplasmic reticulum</keyword>
<protein>
    <recommendedName>
        <fullName evidence="5">Protein-S-isoprenylcysteine O-methyltransferase</fullName>
        <ecNumber evidence="5">2.1.1.100</ecNumber>
    </recommendedName>
</protein>
<feature type="transmembrane region" description="Helical" evidence="5">
    <location>
        <begin position="17"/>
        <end position="36"/>
    </location>
</feature>
<dbReference type="EMBL" id="SWLB01000019">
    <property type="protein sequence ID" value="KAF3325791.1"/>
    <property type="molecule type" value="Genomic_DNA"/>
</dbReference>
<evidence type="ECO:0000256" key="5">
    <source>
        <dbReference type="RuleBase" id="RU362022"/>
    </source>
</evidence>
<dbReference type="GO" id="GO:0005789">
    <property type="term" value="C:endoplasmic reticulum membrane"/>
    <property type="evidence" value="ECO:0007669"/>
    <property type="project" value="UniProtKB-SubCell"/>
</dbReference>
<keyword evidence="3 5" id="KW-1133">Transmembrane helix</keyword>
<comment type="catalytic activity">
    <reaction evidence="5">
        <text>[protein]-C-terminal S-[(2E,6E)-farnesyl]-L-cysteine + S-adenosyl-L-methionine = [protein]-C-terminal S-[(2E,6E)-farnesyl]-L-cysteine methyl ester + S-adenosyl-L-homocysteine</text>
        <dbReference type="Rhea" id="RHEA:21672"/>
        <dbReference type="Rhea" id="RHEA-COMP:12125"/>
        <dbReference type="Rhea" id="RHEA-COMP:12126"/>
        <dbReference type="ChEBI" id="CHEBI:57856"/>
        <dbReference type="ChEBI" id="CHEBI:59789"/>
        <dbReference type="ChEBI" id="CHEBI:90510"/>
        <dbReference type="ChEBI" id="CHEBI:90511"/>
        <dbReference type="EC" id="2.1.1.100"/>
    </reaction>
</comment>
<accession>A0A833QVP8</accession>
<keyword evidence="5" id="KW-0949">S-adenosyl-L-methionine</keyword>
<comment type="caution">
    <text evidence="5">Lacks conserved residue(s) required for the propagation of feature annotation.</text>
</comment>
<reference evidence="6" key="1">
    <citation type="submission" date="2020-01" db="EMBL/GenBank/DDBJ databases">
        <title>Genome sequence of Kobresia littledalei, the first chromosome-level genome in the family Cyperaceae.</title>
        <authorList>
            <person name="Qu G."/>
        </authorList>
    </citation>
    <scope>NUCLEOTIDE SEQUENCE</scope>
    <source>
        <strain evidence="6">C.B.Clarke</strain>
        <tissue evidence="6">Leaf</tissue>
    </source>
</reference>
<dbReference type="Gene3D" id="1.20.120.1630">
    <property type="match status" value="1"/>
</dbReference>